<reference evidence="2 3" key="1">
    <citation type="journal article" date="2010" name="Stand. Genomic Sci.">
        <title>Complete genome sequence of Planctomyces limnophilus type strain (Mu 290).</title>
        <authorList>
            <person name="Labutti K."/>
            <person name="Sikorski J."/>
            <person name="Schneider S."/>
            <person name="Nolan M."/>
            <person name="Lucas S."/>
            <person name="Glavina Del Rio T."/>
            <person name="Tice H."/>
            <person name="Cheng J.F."/>
            <person name="Goodwin L."/>
            <person name="Pitluck S."/>
            <person name="Liolios K."/>
            <person name="Ivanova N."/>
            <person name="Mavromatis K."/>
            <person name="Mikhailova N."/>
            <person name="Pati A."/>
            <person name="Chen A."/>
            <person name="Palaniappan K."/>
            <person name="Land M."/>
            <person name="Hauser L."/>
            <person name="Chang Y.J."/>
            <person name="Jeffries C.D."/>
            <person name="Tindall B.J."/>
            <person name="Rohde M."/>
            <person name="Goker M."/>
            <person name="Woyke T."/>
            <person name="Bristow J."/>
            <person name="Eisen J.A."/>
            <person name="Markowitz V."/>
            <person name="Hugenholtz P."/>
            <person name="Kyrpides N.C."/>
            <person name="Klenk H.P."/>
            <person name="Lapidus A."/>
        </authorList>
    </citation>
    <scope>NUCLEOTIDE SEQUENCE [LARGE SCALE GENOMIC DNA]</scope>
    <source>
        <strain evidence="3">ATCC 43296 / DSM 3776 / IFAM 1008 / 290</strain>
    </source>
</reference>
<accession>D5SR13</accession>
<dbReference type="Pfam" id="PF01370">
    <property type="entry name" value="Epimerase"/>
    <property type="match status" value="1"/>
</dbReference>
<gene>
    <name evidence="2" type="ordered locus">Plim_0634</name>
</gene>
<evidence type="ECO:0000313" key="3">
    <source>
        <dbReference type="Proteomes" id="UP000002220"/>
    </source>
</evidence>
<evidence type="ECO:0000313" key="2">
    <source>
        <dbReference type="EMBL" id="ADG66481.1"/>
    </source>
</evidence>
<dbReference type="STRING" id="521674.Plim_0634"/>
<dbReference type="InterPro" id="IPR036291">
    <property type="entry name" value="NAD(P)-bd_dom_sf"/>
</dbReference>
<dbReference type="PANTHER" id="PTHR43245">
    <property type="entry name" value="BIFUNCTIONAL POLYMYXIN RESISTANCE PROTEIN ARNA"/>
    <property type="match status" value="1"/>
</dbReference>
<dbReference type="HOGENOM" id="CLU_007383_6_1_0"/>
<dbReference type="EMBL" id="CP001744">
    <property type="protein sequence ID" value="ADG66481.1"/>
    <property type="molecule type" value="Genomic_DNA"/>
</dbReference>
<dbReference type="Gene3D" id="3.40.50.720">
    <property type="entry name" value="NAD(P)-binding Rossmann-like Domain"/>
    <property type="match status" value="1"/>
</dbReference>
<feature type="domain" description="NAD-dependent epimerase/dehydratase" evidence="1">
    <location>
        <begin position="17"/>
        <end position="236"/>
    </location>
</feature>
<dbReference type="InterPro" id="IPR001509">
    <property type="entry name" value="Epimerase_deHydtase"/>
</dbReference>
<dbReference type="PANTHER" id="PTHR43245:SF58">
    <property type="entry name" value="BLL5923 PROTEIN"/>
    <property type="match status" value="1"/>
</dbReference>
<dbReference type="KEGG" id="plm:Plim_0634"/>
<keyword evidence="3" id="KW-1185">Reference proteome</keyword>
<proteinExistence type="predicted"/>
<dbReference type="InterPro" id="IPR050177">
    <property type="entry name" value="Lipid_A_modif_metabolic_enz"/>
</dbReference>
<dbReference type="OrthoDB" id="9804595at2"/>
<sequence length="346" mass="37141">MEFATHQNHCEVIPQTVAVTGATGAVGRQVCLGLRVAGFHVRAVGRSAVGLDIADESVVADLDDTRALATAMSGAAAVIHLAALLHINNPGSDIKQKYWQVNVAGSRHVCEAASECGVKRVILASTINVYGSAFQQGVVNESTAPCPIDWYSESKLAAEEVGLTFPNVTIWRLAAVLGRGLKGNYRTLLKLGRYGVLPCIGDGSNRRTLIHAADLSRLIAAELKADPSTQRIWNVCDSTIYSLNEILASIREATGGRARILRIPRNMTRSGLGVVEAMFHAVRRKAPVGRWLVDKMCEDVAVDGSALWRELGMAPAVSLVDGWRDAAGELNLIETLESARHCQRAA</sequence>
<evidence type="ECO:0000259" key="1">
    <source>
        <dbReference type="Pfam" id="PF01370"/>
    </source>
</evidence>
<dbReference type="AlphaFoldDB" id="D5SR13"/>
<name>D5SR13_PLAL2</name>
<protein>
    <submittedName>
        <fullName evidence="2">NAD-dependent epimerase/dehydratase</fullName>
    </submittedName>
</protein>
<dbReference type="RefSeq" id="WP_013108912.1">
    <property type="nucleotide sequence ID" value="NC_014148.1"/>
</dbReference>
<dbReference type="SUPFAM" id="SSF51735">
    <property type="entry name" value="NAD(P)-binding Rossmann-fold domains"/>
    <property type="match status" value="1"/>
</dbReference>
<dbReference type="eggNOG" id="COG0451">
    <property type="taxonomic scope" value="Bacteria"/>
</dbReference>
<organism evidence="2 3">
    <name type="scientific">Planctopirus limnophila (strain ATCC 43296 / DSM 3776 / IFAM 1008 / Mu 290)</name>
    <name type="common">Planctomyces limnophilus</name>
    <dbReference type="NCBI Taxonomy" id="521674"/>
    <lineage>
        <taxon>Bacteria</taxon>
        <taxon>Pseudomonadati</taxon>
        <taxon>Planctomycetota</taxon>
        <taxon>Planctomycetia</taxon>
        <taxon>Planctomycetales</taxon>
        <taxon>Planctomycetaceae</taxon>
        <taxon>Planctopirus</taxon>
    </lineage>
</organism>
<dbReference type="Proteomes" id="UP000002220">
    <property type="component" value="Chromosome"/>
</dbReference>